<dbReference type="RefSeq" id="WP_126126342.1">
    <property type="nucleotide sequence ID" value="NZ_CP034464.1"/>
</dbReference>
<dbReference type="PANTHER" id="PTHR45947:SF3">
    <property type="entry name" value="SULFOQUINOVOSYL TRANSFERASE SQD2"/>
    <property type="match status" value="1"/>
</dbReference>
<dbReference type="Pfam" id="PF00534">
    <property type="entry name" value="Glycos_transf_1"/>
    <property type="match status" value="1"/>
</dbReference>
<dbReference type="InterPro" id="IPR001296">
    <property type="entry name" value="Glyco_trans_1"/>
</dbReference>
<dbReference type="Proteomes" id="UP000275663">
    <property type="component" value="Chromosome"/>
</dbReference>
<feature type="domain" description="Glycosyltransferase subfamily 4-like N-terminal" evidence="2">
    <location>
        <begin position="76"/>
        <end position="200"/>
    </location>
</feature>
<keyword evidence="3" id="KW-0808">Transferase</keyword>
<dbReference type="Pfam" id="PF13439">
    <property type="entry name" value="Glyco_transf_4"/>
    <property type="match status" value="1"/>
</dbReference>
<dbReference type="SUPFAM" id="SSF53756">
    <property type="entry name" value="UDP-Glycosyltransferase/glycogen phosphorylase"/>
    <property type="match status" value="1"/>
</dbReference>
<dbReference type="PANTHER" id="PTHR45947">
    <property type="entry name" value="SULFOQUINOVOSYL TRANSFERASE SQD2"/>
    <property type="match status" value="1"/>
</dbReference>
<dbReference type="OrthoDB" id="9815351at2"/>
<dbReference type="InterPro" id="IPR050194">
    <property type="entry name" value="Glycosyltransferase_grp1"/>
</dbReference>
<dbReference type="EMBL" id="CP034464">
    <property type="protein sequence ID" value="AZP10943.1"/>
    <property type="molecule type" value="Genomic_DNA"/>
</dbReference>
<dbReference type="InterPro" id="IPR028098">
    <property type="entry name" value="Glyco_trans_4-like_N"/>
</dbReference>
<gene>
    <name evidence="3" type="ORF">EJN92_02275</name>
</gene>
<dbReference type="GO" id="GO:0016757">
    <property type="term" value="F:glycosyltransferase activity"/>
    <property type="evidence" value="ECO:0007669"/>
    <property type="project" value="InterPro"/>
</dbReference>
<accession>A0A3Q9BNM2</accession>
<protein>
    <submittedName>
        <fullName evidence="3">Glycosyltransferase</fullName>
    </submittedName>
</protein>
<sequence length="407" mass="45389">MGVNKITILMVMRDTLPPKRPDVLSLFGPNIVKSGINTLLVGQFSDPKEILPWCGGETYGLGRSKGMLMGFFIPFFDFFSIVKAFRKNTITFLQVRDKIASGIVGCVVAKIAKVPFIYWMSFPIVEGYESRTESVGRKKGLVIWGANKIRALLSRFFFYRIVLPFADHIFVQSEAMRDWLTKKGVPNERMTAVPMGVDTSLLQRKLIVPSTDVRLDGRRVITYVGVLAKARNSEFLLDLVLALKESEPTILLVLAGDAASGDERQWIREEIAQRQLESHVLLTGWLSQDKALQYAVRAEVGISPIPRGELFDVSSPTKLVEYLALGLPGVANDIPDQKLVIERSGAGLCVPMEINAFRDAVLRLLRDPELHKQCAELGPGFVLAERSYETLAKNVSETYKSVLAQKK</sequence>
<dbReference type="AlphaFoldDB" id="A0A3Q9BNM2"/>
<name>A0A3Q9BNM2_9BURK</name>
<dbReference type="KEGG" id="upv:EJN92_02275"/>
<evidence type="ECO:0000313" key="4">
    <source>
        <dbReference type="Proteomes" id="UP000275663"/>
    </source>
</evidence>
<evidence type="ECO:0000259" key="1">
    <source>
        <dbReference type="Pfam" id="PF00534"/>
    </source>
</evidence>
<evidence type="ECO:0000313" key="3">
    <source>
        <dbReference type="EMBL" id="AZP10943.1"/>
    </source>
</evidence>
<keyword evidence="4" id="KW-1185">Reference proteome</keyword>
<dbReference type="Gene3D" id="3.40.50.2000">
    <property type="entry name" value="Glycogen Phosphorylase B"/>
    <property type="match status" value="2"/>
</dbReference>
<evidence type="ECO:0000259" key="2">
    <source>
        <dbReference type="Pfam" id="PF13439"/>
    </source>
</evidence>
<reference evidence="3 4" key="1">
    <citation type="journal article" date="2011" name="Int. J. Syst. Evol. Microbiol.">
        <title>Description of Undibacterium oligocarboniphilum sp. nov., isolated from purified water, and Undibacterium pigrum strain CCUG 49012 as the type strain of Undibacterium parvum sp. nov., and emended descriptions of the genus Undibacterium and the species Undibacterium pigrum.</title>
        <authorList>
            <person name="Eder W."/>
            <person name="Wanner G."/>
            <person name="Ludwig W."/>
            <person name="Busse H.J."/>
            <person name="Ziemke-Kageler F."/>
            <person name="Lang E."/>
        </authorList>
    </citation>
    <scope>NUCLEOTIDE SEQUENCE [LARGE SCALE GENOMIC DNA]</scope>
    <source>
        <strain evidence="3 4">DSM 23061</strain>
    </source>
</reference>
<proteinExistence type="predicted"/>
<feature type="domain" description="Glycosyl transferase family 1" evidence="1">
    <location>
        <begin position="216"/>
        <end position="376"/>
    </location>
</feature>
<organism evidence="3 4">
    <name type="scientific">Undibacterium parvum</name>
    <dbReference type="NCBI Taxonomy" id="401471"/>
    <lineage>
        <taxon>Bacteria</taxon>
        <taxon>Pseudomonadati</taxon>
        <taxon>Pseudomonadota</taxon>
        <taxon>Betaproteobacteria</taxon>
        <taxon>Burkholderiales</taxon>
        <taxon>Oxalobacteraceae</taxon>
        <taxon>Undibacterium</taxon>
    </lineage>
</organism>